<organism evidence="2">
    <name type="scientific">freshwater metagenome</name>
    <dbReference type="NCBI Taxonomy" id="449393"/>
    <lineage>
        <taxon>unclassified sequences</taxon>
        <taxon>metagenomes</taxon>
        <taxon>ecological metagenomes</taxon>
    </lineage>
</organism>
<keyword evidence="1" id="KW-0175">Coiled coil</keyword>
<gene>
    <name evidence="2" type="ORF">UFOPK1493_02548</name>
</gene>
<reference evidence="2" key="1">
    <citation type="submission" date="2020-05" db="EMBL/GenBank/DDBJ databases">
        <authorList>
            <person name="Chiriac C."/>
            <person name="Salcher M."/>
            <person name="Ghai R."/>
            <person name="Kavagutti S V."/>
        </authorList>
    </citation>
    <scope>NUCLEOTIDE SEQUENCE</scope>
</reference>
<name>A0A6J6EBZ8_9ZZZZ</name>
<accession>A0A6J6EBZ8</accession>
<proteinExistence type="predicted"/>
<feature type="coiled-coil region" evidence="1">
    <location>
        <begin position="22"/>
        <end position="49"/>
    </location>
</feature>
<evidence type="ECO:0000313" key="2">
    <source>
        <dbReference type="EMBL" id="CAB4573376.1"/>
    </source>
</evidence>
<protein>
    <submittedName>
        <fullName evidence="2">Unannotated protein</fullName>
    </submittedName>
</protein>
<dbReference type="AlphaFoldDB" id="A0A6J6EBZ8"/>
<dbReference type="EMBL" id="CAEZSR010000108">
    <property type="protein sequence ID" value="CAB4573376.1"/>
    <property type="molecule type" value="Genomic_DNA"/>
</dbReference>
<evidence type="ECO:0000256" key="1">
    <source>
        <dbReference type="SAM" id="Coils"/>
    </source>
</evidence>
<sequence length="97" mass="10486">MATLGAQLRWMLRGGASTTAALESLSTDLRALQAQVARLEQAVIAVDRRTTELDRRLLEDVDRLRLAAAEVTDDLVERVDAVRAEVRSLQLGGGVGS</sequence>